<dbReference type="InterPro" id="IPR019965">
    <property type="entry name" value="PPOX_F420-dep_Rv2061_put"/>
</dbReference>
<dbReference type="NCBIfam" id="TIGR03666">
    <property type="entry name" value="Rv2061_F420"/>
    <property type="match status" value="1"/>
</dbReference>
<sequence>MISGNSATDRPAPLAVLAGSRFVLLTTFRKSGVAVPTAVWAVELDGDLWVWTNPTSGKVKRIRNNGRVLVQPCSMRGEPVGEPIEAHAAIGDDARVTDVLTALRRKYGFQALMTQIGIWIGARIGRPRPPGALVVTIPDPVAARPLADQAGNTRP</sequence>
<dbReference type="InterPro" id="IPR052019">
    <property type="entry name" value="F420H2_bilvrd_red/Heme_oxyg"/>
</dbReference>
<dbReference type="EC" id="1.-.-.-" evidence="2"/>
<dbReference type="PANTHER" id="PTHR35176">
    <property type="entry name" value="HEME OXYGENASE HI_0854-RELATED"/>
    <property type="match status" value="1"/>
</dbReference>
<dbReference type="GO" id="GO:0005829">
    <property type="term" value="C:cytosol"/>
    <property type="evidence" value="ECO:0007669"/>
    <property type="project" value="TreeGrafter"/>
</dbReference>
<accession>A0AAU8DIQ3</accession>
<dbReference type="InterPro" id="IPR012349">
    <property type="entry name" value="Split_barrel_FMN-bd"/>
</dbReference>
<dbReference type="AlphaFoldDB" id="A0AAU8DIQ3"/>
<keyword evidence="1 2" id="KW-0560">Oxidoreductase</keyword>
<reference evidence="2" key="1">
    <citation type="submission" date="2024-05" db="EMBL/GenBank/DDBJ databases">
        <authorList>
            <person name="Cai S.Y."/>
            <person name="Jin L.M."/>
            <person name="Li H.R."/>
        </authorList>
    </citation>
    <scope>NUCLEOTIDE SEQUENCE</scope>
    <source>
        <strain evidence="2">A5-74</strain>
    </source>
</reference>
<dbReference type="SUPFAM" id="SSF50475">
    <property type="entry name" value="FMN-binding split barrel"/>
    <property type="match status" value="1"/>
</dbReference>
<dbReference type="PANTHER" id="PTHR35176:SF11">
    <property type="entry name" value="PYRIDOXAMINE 5'-PHOSPHATE OXIDASE FAMILY PROTEIN"/>
    <property type="match status" value="1"/>
</dbReference>
<evidence type="ECO:0000256" key="1">
    <source>
        <dbReference type="ARBA" id="ARBA00023002"/>
    </source>
</evidence>
<dbReference type="EMBL" id="CP159218">
    <property type="protein sequence ID" value="XCG62069.1"/>
    <property type="molecule type" value="Genomic_DNA"/>
</dbReference>
<protein>
    <submittedName>
        <fullName evidence="2">PPOX class F420-dependent oxidoreductase</fullName>
        <ecNumber evidence="2">1.-.-.-</ecNumber>
    </submittedName>
</protein>
<dbReference type="RefSeq" id="WP_353647684.1">
    <property type="nucleotide sequence ID" value="NZ_CP159218.1"/>
</dbReference>
<dbReference type="GO" id="GO:0070967">
    <property type="term" value="F:coenzyme F420 binding"/>
    <property type="evidence" value="ECO:0007669"/>
    <property type="project" value="TreeGrafter"/>
</dbReference>
<name>A0AAU8DIQ3_9ACTN</name>
<dbReference type="Gene3D" id="2.30.110.10">
    <property type="entry name" value="Electron Transport, Fmn-binding Protein, Chain A"/>
    <property type="match status" value="1"/>
</dbReference>
<dbReference type="GO" id="GO:0016627">
    <property type="term" value="F:oxidoreductase activity, acting on the CH-CH group of donors"/>
    <property type="evidence" value="ECO:0007669"/>
    <property type="project" value="TreeGrafter"/>
</dbReference>
<organism evidence="2">
    <name type="scientific">Nakamurella sp. A5-74</name>
    <dbReference type="NCBI Taxonomy" id="3158264"/>
    <lineage>
        <taxon>Bacteria</taxon>
        <taxon>Bacillati</taxon>
        <taxon>Actinomycetota</taxon>
        <taxon>Actinomycetes</taxon>
        <taxon>Nakamurellales</taxon>
        <taxon>Nakamurellaceae</taxon>
        <taxon>Nakamurella</taxon>
    </lineage>
</organism>
<proteinExistence type="predicted"/>
<gene>
    <name evidence="2" type="ORF">ABLG96_12330</name>
</gene>
<evidence type="ECO:0000313" key="2">
    <source>
        <dbReference type="EMBL" id="XCG62069.1"/>
    </source>
</evidence>